<keyword evidence="11" id="KW-0408">Iron</keyword>
<evidence type="ECO:0000256" key="3">
    <source>
        <dbReference type="ARBA" id="ARBA00003247"/>
    </source>
</evidence>
<dbReference type="EC" id="1.8.7.1" evidence="5"/>
<dbReference type="AlphaFoldDB" id="A0A5P2CXD5"/>
<keyword evidence="10" id="KW-0560">Oxidoreductase</keyword>
<dbReference type="InterPro" id="IPR036136">
    <property type="entry name" value="Nit/Sulf_reduc_fer-like_dom_sf"/>
</dbReference>
<dbReference type="PROSITE" id="PS00365">
    <property type="entry name" value="NIR_SIR"/>
    <property type="match status" value="1"/>
</dbReference>
<protein>
    <recommendedName>
        <fullName evidence="5">assimilatory sulfite reductase (ferredoxin)</fullName>
        <ecNumber evidence="5">1.8.7.1</ecNumber>
    </recommendedName>
</protein>
<evidence type="ECO:0000256" key="7">
    <source>
        <dbReference type="ARBA" id="ARBA00022617"/>
    </source>
</evidence>
<evidence type="ECO:0000256" key="9">
    <source>
        <dbReference type="ARBA" id="ARBA00022784"/>
    </source>
</evidence>
<dbReference type="FunFam" id="3.90.480.20:FF:000002">
    <property type="entry name" value="Sulfite reductase"/>
    <property type="match status" value="1"/>
</dbReference>
<evidence type="ECO:0000256" key="6">
    <source>
        <dbReference type="ARBA" id="ARBA00022485"/>
    </source>
</evidence>
<dbReference type="Gene3D" id="3.90.480.20">
    <property type="match status" value="1"/>
</dbReference>
<dbReference type="InterPro" id="IPR006066">
    <property type="entry name" value="NO2/SO3_Rdtase_FeS/sirohaem_BS"/>
</dbReference>
<comment type="similarity">
    <text evidence="4">Belongs to the nitrite and sulfite reductase 4Fe-4S domain family.</text>
</comment>
<dbReference type="Proteomes" id="UP000325211">
    <property type="component" value="Chromosome"/>
</dbReference>
<evidence type="ECO:0000259" key="15">
    <source>
        <dbReference type="Pfam" id="PF01077"/>
    </source>
</evidence>
<sequence length="567" mass="62908">MAATPEKPAAAPAAARRKTGRHRGEGQWAVGHHTPLNGNEQFKKDDDGLNVRTRIETIYSKTGFDSIDPNDLRGRMRWWGLYTQRKPGIDGGKTAILEPEELDDKYFMLRVRIDGGRLTTEQLRVIGEISEEFARGTADLTDRQNVQYHWIRIEDVPEIWRRLEAVGLSTTEACGDTPRVILGSPVAGIAEDEIIDGTPAIDEIYRRIVGNKDFSNLPRKFKSAISGSPLLDVAHEINDIAFVGVEHPEHGPGFDVWVGGGLSTNPKLGVRLGTWVSLDEVPDVYEGVISIFRDYGYRRLRTRARLKFLVADWGAEKFRQVLEDEYLKRKLTDGPAPEQPSGQWRDHVGVHRQQDGRFYVGFAPRVGRVDGATLTKIADIAESHGSGRLRTTAEQKMIVLDITEDKVDSVVAALEALDLRVKPSPFRRGTMACTGIEFCKLAIVETKARGASLIDELERRLPAFEQPLTININGCPNACARIQVADIGLKGQLVLDDDGNQVEGYQVHLGGALGLEAGFGRKVRGLKVTSAGLPDYVERVVKRFEEQREDGERFAAWVGRASDEALS</sequence>
<evidence type="ECO:0000259" key="16">
    <source>
        <dbReference type="Pfam" id="PF03460"/>
    </source>
</evidence>
<keyword evidence="12" id="KW-0411">Iron-sulfur</keyword>
<proteinExistence type="inferred from homology"/>
<name>A0A5P2CXD5_STRVZ</name>
<dbReference type="GO" id="GO:0050311">
    <property type="term" value="F:sulfite reductase (ferredoxin) activity"/>
    <property type="evidence" value="ECO:0007669"/>
    <property type="project" value="UniProtKB-EC"/>
</dbReference>
<dbReference type="GO" id="GO:0051539">
    <property type="term" value="F:4 iron, 4 sulfur cluster binding"/>
    <property type="evidence" value="ECO:0007669"/>
    <property type="project" value="UniProtKB-KW"/>
</dbReference>
<keyword evidence="7" id="KW-0349">Heme</keyword>
<dbReference type="InterPro" id="IPR005117">
    <property type="entry name" value="NiRdtase/SiRdtase_haem-b_fer"/>
</dbReference>
<comment type="function">
    <text evidence="3">Catalyzes the reduction of sulfite to sulfide, a step in the biosynthesis of sulfur-containing amino acids and cofactors.</text>
</comment>
<dbReference type="OrthoDB" id="3189055at2"/>
<evidence type="ECO:0000256" key="4">
    <source>
        <dbReference type="ARBA" id="ARBA00010429"/>
    </source>
</evidence>
<evidence type="ECO:0000256" key="8">
    <source>
        <dbReference type="ARBA" id="ARBA00022723"/>
    </source>
</evidence>
<accession>A0A5P2CXD5</accession>
<gene>
    <name evidence="17" type="ORF">DEJ50_06735</name>
</gene>
<evidence type="ECO:0000256" key="2">
    <source>
        <dbReference type="ARBA" id="ARBA00001966"/>
    </source>
</evidence>
<evidence type="ECO:0000256" key="14">
    <source>
        <dbReference type="SAM" id="MobiDB-lite"/>
    </source>
</evidence>
<keyword evidence="6" id="KW-0004">4Fe-4S</keyword>
<dbReference type="EMBL" id="CP029190">
    <property type="protein sequence ID" value="QES47566.1"/>
    <property type="molecule type" value="Genomic_DNA"/>
</dbReference>
<keyword evidence="9" id="KW-0883">Thioether bond</keyword>
<comment type="cofactor">
    <cofactor evidence="1">
        <name>siroheme</name>
        <dbReference type="ChEBI" id="CHEBI:60052"/>
    </cofactor>
</comment>
<keyword evidence="8" id="KW-0479">Metal-binding</keyword>
<dbReference type="InterPro" id="IPR051329">
    <property type="entry name" value="NIR_SIR_4Fe-4S"/>
</dbReference>
<evidence type="ECO:0000256" key="10">
    <source>
        <dbReference type="ARBA" id="ARBA00023002"/>
    </source>
</evidence>
<dbReference type="RefSeq" id="WP_150206677.1">
    <property type="nucleotide sequence ID" value="NZ_CP029190.1"/>
</dbReference>
<evidence type="ECO:0000256" key="1">
    <source>
        <dbReference type="ARBA" id="ARBA00001929"/>
    </source>
</evidence>
<dbReference type="GO" id="GO:0046872">
    <property type="term" value="F:metal ion binding"/>
    <property type="evidence" value="ECO:0007669"/>
    <property type="project" value="UniProtKB-KW"/>
</dbReference>
<evidence type="ECO:0000256" key="11">
    <source>
        <dbReference type="ARBA" id="ARBA00023004"/>
    </source>
</evidence>
<feature type="domain" description="Nitrite/sulphite reductase 4Fe-4S" evidence="15">
    <location>
        <begin position="428"/>
        <end position="561"/>
    </location>
</feature>
<dbReference type="InterPro" id="IPR045854">
    <property type="entry name" value="NO2/SO3_Rdtase_4Fe4S_sf"/>
</dbReference>
<feature type="domain" description="Nitrite/Sulfite reductase ferredoxin-like" evidence="16">
    <location>
        <begin position="351"/>
        <end position="416"/>
    </location>
</feature>
<feature type="domain" description="Nitrite/Sulfite reductase ferredoxin-like" evidence="16">
    <location>
        <begin position="103"/>
        <end position="166"/>
    </location>
</feature>
<dbReference type="Pfam" id="PF03460">
    <property type="entry name" value="NIR_SIR_ferr"/>
    <property type="match status" value="2"/>
</dbReference>
<dbReference type="InterPro" id="IPR006067">
    <property type="entry name" value="NO2/SO3_Rdtase_4Fe4S_dom"/>
</dbReference>
<comment type="cofactor">
    <cofactor evidence="2">
        <name>[4Fe-4S] cluster</name>
        <dbReference type="ChEBI" id="CHEBI:49883"/>
    </cofactor>
</comment>
<feature type="compositionally biased region" description="Low complexity" evidence="14">
    <location>
        <begin position="1"/>
        <end position="14"/>
    </location>
</feature>
<dbReference type="PANTHER" id="PTHR32439:SF0">
    <property type="entry name" value="FERREDOXIN--NITRITE REDUCTASE, CHLOROPLASTIC"/>
    <property type="match status" value="1"/>
</dbReference>
<feature type="domain" description="Nitrite/sulphite reductase 4Fe-4S" evidence="15">
    <location>
        <begin position="174"/>
        <end position="330"/>
    </location>
</feature>
<evidence type="ECO:0000313" key="18">
    <source>
        <dbReference type="Proteomes" id="UP000325211"/>
    </source>
</evidence>
<dbReference type="PRINTS" id="PR00397">
    <property type="entry name" value="SIROHAEM"/>
</dbReference>
<dbReference type="SUPFAM" id="SSF55124">
    <property type="entry name" value="Nitrite/Sulfite reductase N-terminal domain-like"/>
    <property type="match status" value="2"/>
</dbReference>
<dbReference type="Gene3D" id="3.30.413.10">
    <property type="entry name" value="Sulfite Reductase Hemoprotein, domain 1"/>
    <property type="match status" value="2"/>
</dbReference>
<evidence type="ECO:0000313" key="17">
    <source>
        <dbReference type="EMBL" id="QES47566.1"/>
    </source>
</evidence>
<feature type="region of interest" description="Disordered" evidence="14">
    <location>
        <begin position="1"/>
        <end position="45"/>
    </location>
</feature>
<dbReference type="FunFam" id="3.30.413.10:FF:000013">
    <property type="entry name" value="Sulfite reductase [ferredoxin]"/>
    <property type="match status" value="1"/>
</dbReference>
<dbReference type="SUPFAM" id="SSF56014">
    <property type="entry name" value="Nitrite and sulphite reductase 4Fe-4S domain-like"/>
    <property type="match status" value="2"/>
</dbReference>
<dbReference type="Pfam" id="PF01077">
    <property type="entry name" value="NIR_SIR"/>
    <property type="match status" value="2"/>
</dbReference>
<dbReference type="GO" id="GO:0020037">
    <property type="term" value="F:heme binding"/>
    <property type="evidence" value="ECO:0007669"/>
    <property type="project" value="InterPro"/>
</dbReference>
<comment type="catalytic activity">
    <reaction evidence="13">
        <text>hydrogen sulfide + 6 oxidized [2Fe-2S]-[ferredoxin] + 3 H2O = sulfite + 6 reduced [2Fe-2S]-[ferredoxin] + 7 H(+)</text>
        <dbReference type="Rhea" id="RHEA:23132"/>
        <dbReference type="Rhea" id="RHEA-COMP:10000"/>
        <dbReference type="Rhea" id="RHEA-COMP:10001"/>
        <dbReference type="ChEBI" id="CHEBI:15377"/>
        <dbReference type="ChEBI" id="CHEBI:15378"/>
        <dbReference type="ChEBI" id="CHEBI:17359"/>
        <dbReference type="ChEBI" id="CHEBI:29919"/>
        <dbReference type="ChEBI" id="CHEBI:33737"/>
        <dbReference type="ChEBI" id="CHEBI:33738"/>
        <dbReference type="EC" id="1.8.7.1"/>
    </reaction>
</comment>
<evidence type="ECO:0000256" key="12">
    <source>
        <dbReference type="ARBA" id="ARBA00023014"/>
    </source>
</evidence>
<dbReference type="PANTHER" id="PTHR32439">
    <property type="entry name" value="FERREDOXIN--NITRITE REDUCTASE, CHLOROPLASTIC"/>
    <property type="match status" value="1"/>
</dbReference>
<dbReference type="FunFam" id="3.30.413.10:FF:000009">
    <property type="entry name" value="Sulfite reductase [ferredoxin]"/>
    <property type="match status" value="1"/>
</dbReference>
<evidence type="ECO:0000256" key="13">
    <source>
        <dbReference type="ARBA" id="ARBA00049518"/>
    </source>
</evidence>
<organism evidence="17 18">
    <name type="scientific">Streptomyces venezuelae</name>
    <dbReference type="NCBI Taxonomy" id="54571"/>
    <lineage>
        <taxon>Bacteria</taxon>
        <taxon>Bacillati</taxon>
        <taxon>Actinomycetota</taxon>
        <taxon>Actinomycetes</taxon>
        <taxon>Kitasatosporales</taxon>
        <taxon>Streptomycetaceae</taxon>
        <taxon>Streptomyces</taxon>
    </lineage>
</organism>
<reference evidence="17 18" key="1">
    <citation type="submission" date="2018-05" db="EMBL/GenBank/DDBJ databases">
        <title>Streptomyces venezuelae.</title>
        <authorList>
            <person name="Kim W."/>
            <person name="Lee N."/>
            <person name="Cho B.-K."/>
        </authorList>
    </citation>
    <scope>NUCLEOTIDE SEQUENCE [LARGE SCALE GENOMIC DNA]</scope>
    <source>
        <strain evidence="17 18">ATCC 21782</strain>
    </source>
</reference>
<evidence type="ECO:0000256" key="5">
    <source>
        <dbReference type="ARBA" id="ARBA00012353"/>
    </source>
</evidence>